<evidence type="ECO:0000256" key="2">
    <source>
        <dbReference type="ARBA" id="ARBA00012135"/>
    </source>
</evidence>
<dbReference type="AlphaFoldDB" id="A0A3T1CLF6"/>
<dbReference type="Proteomes" id="UP000290057">
    <property type="component" value="Chromosome"/>
</dbReference>
<dbReference type="FunFam" id="3.40.1190.20:FF:000003">
    <property type="entry name" value="Phosphomethylpyrimidine kinase ThiD"/>
    <property type="match status" value="1"/>
</dbReference>
<dbReference type="GO" id="GO:0009229">
    <property type="term" value="P:thiamine diphosphate biosynthetic process"/>
    <property type="evidence" value="ECO:0007669"/>
    <property type="project" value="UniProtKB-UniPathway"/>
</dbReference>
<dbReference type="RefSeq" id="WP_130587194.1">
    <property type="nucleotide sequence ID" value="NZ_AP019389.1"/>
</dbReference>
<dbReference type="SUPFAM" id="SSF53613">
    <property type="entry name" value="Ribokinase-like"/>
    <property type="match status" value="1"/>
</dbReference>
<proteinExistence type="predicted"/>
<evidence type="ECO:0000256" key="4">
    <source>
        <dbReference type="ARBA" id="ARBA00022741"/>
    </source>
</evidence>
<sequence length="277" mass="28671">MSETASPPRILSIAGSDSSGGAGIQADIKTVTMLGGYAMTAITAVTAQNTRGVQGVEALSPQFVLDQVESCLSDIGADAIKIGMLGSPDTARLLAERLDTFAGPIVFDPVMVATSGSVLADEETIAGFAALMQIATIVTPNKPELEILTGRDEIADEDMFDAAKVLAERHGVQVLAKGGHAGDETQVVDRIATPSGKLASFAHSRIETRHTHGTGCTLSAALATLLGYRQPLTHAIRLARGFTHAAIMHAPEFGEGAGPLGHQAVRNPAPSDQQPSS</sequence>
<name>A0A3T1CLF6_9SPHN</name>
<evidence type="ECO:0000313" key="9">
    <source>
        <dbReference type="Proteomes" id="UP000290057"/>
    </source>
</evidence>
<accession>A0A3T1CLF6</accession>
<comment type="pathway">
    <text evidence="1">Cofactor biosynthesis; thiamine diphosphate biosynthesis.</text>
</comment>
<evidence type="ECO:0000256" key="6">
    <source>
        <dbReference type="ARBA" id="ARBA00022840"/>
    </source>
</evidence>
<dbReference type="GO" id="GO:0008902">
    <property type="term" value="F:hydroxymethylpyrimidine kinase activity"/>
    <property type="evidence" value="ECO:0007669"/>
    <property type="project" value="UniProtKB-EC"/>
</dbReference>
<evidence type="ECO:0000313" key="8">
    <source>
        <dbReference type="EMBL" id="BBI21826.1"/>
    </source>
</evidence>
<keyword evidence="9" id="KW-1185">Reference proteome</keyword>
<dbReference type="Gene3D" id="3.40.1190.20">
    <property type="match status" value="1"/>
</dbReference>
<keyword evidence="4" id="KW-0547">Nucleotide-binding</keyword>
<evidence type="ECO:0000256" key="3">
    <source>
        <dbReference type="ARBA" id="ARBA00022679"/>
    </source>
</evidence>
<reference evidence="8 9" key="1">
    <citation type="submission" date="2019-01" db="EMBL/GenBank/DDBJ databases">
        <title>Complete genome sequence of Erythrobacter flavus KJ5.</title>
        <authorList>
            <person name="Kanesaki Y."/>
            <person name="Brotosudarmo T."/>
            <person name="Moriuchi R."/>
            <person name="Awai K."/>
        </authorList>
    </citation>
    <scope>NUCLEOTIDE SEQUENCE [LARGE SCALE GENOMIC DNA]</scope>
    <source>
        <strain evidence="8 9">KJ5</strain>
    </source>
</reference>
<evidence type="ECO:0000256" key="5">
    <source>
        <dbReference type="ARBA" id="ARBA00022777"/>
    </source>
</evidence>
<dbReference type="EC" id="2.7.1.49" evidence="2"/>
<dbReference type="GO" id="GO:0008972">
    <property type="term" value="F:phosphomethylpyrimidine kinase activity"/>
    <property type="evidence" value="ECO:0007669"/>
    <property type="project" value="InterPro"/>
</dbReference>
<keyword evidence="6" id="KW-0067">ATP-binding</keyword>
<dbReference type="GO" id="GO:0005524">
    <property type="term" value="F:ATP binding"/>
    <property type="evidence" value="ECO:0007669"/>
    <property type="project" value="UniProtKB-KW"/>
</dbReference>
<organism evidence="8 9">
    <name type="scientific">Qipengyuania flava</name>
    <dbReference type="NCBI Taxonomy" id="192812"/>
    <lineage>
        <taxon>Bacteria</taxon>
        <taxon>Pseudomonadati</taxon>
        <taxon>Pseudomonadota</taxon>
        <taxon>Alphaproteobacteria</taxon>
        <taxon>Sphingomonadales</taxon>
        <taxon>Erythrobacteraceae</taxon>
        <taxon>Qipengyuania</taxon>
    </lineage>
</organism>
<keyword evidence="5 8" id="KW-0418">Kinase</keyword>
<keyword evidence="3" id="KW-0808">Transferase</keyword>
<dbReference type="InterPro" id="IPR004399">
    <property type="entry name" value="HMP/HMP-P_kinase_dom"/>
</dbReference>
<evidence type="ECO:0000259" key="7">
    <source>
        <dbReference type="Pfam" id="PF08543"/>
    </source>
</evidence>
<protein>
    <recommendedName>
        <fullName evidence="2">hydroxymethylpyrimidine kinase</fullName>
        <ecNumber evidence="2">2.7.1.49</ecNumber>
    </recommendedName>
</protein>
<dbReference type="UniPathway" id="UPA00060">
    <property type="reaction ID" value="UER00138"/>
</dbReference>
<dbReference type="EMBL" id="AP019389">
    <property type="protein sequence ID" value="BBI21826.1"/>
    <property type="molecule type" value="Genomic_DNA"/>
</dbReference>
<dbReference type="NCBIfam" id="TIGR00097">
    <property type="entry name" value="HMP-P_kinase"/>
    <property type="match status" value="1"/>
</dbReference>
<dbReference type="GO" id="GO:0009228">
    <property type="term" value="P:thiamine biosynthetic process"/>
    <property type="evidence" value="ECO:0007669"/>
    <property type="project" value="InterPro"/>
</dbReference>
<dbReference type="PANTHER" id="PTHR20858">
    <property type="entry name" value="PHOSPHOMETHYLPYRIMIDINE KINASE"/>
    <property type="match status" value="1"/>
</dbReference>
<dbReference type="CDD" id="cd01169">
    <property type="entry name" value="HMPP_kinase"/>
    <property type="match status" value="1"/>
</dbReference>
<dbReference type="PANTHER" id="PTHR20858:SF17">
    <property type="entry name" value="HYDROXYMETHYLPYRIMIDINE_PHOSPHOMETHYLPYRIMIDINE KINASE THI20-RELATED"/>
    <property type="match status" value="1"/>
</dbReference>
<feature type="domain" description="Pyridoxamine kinase/Phosphomethylpyrimidine kinase" evidence="7">
    <location>
        <begin position="17"/>
        <end position="260"/>
    </location>
</feature>
<dbReference type="GO" id="GO:0005829">
    <property type="term" value="C:cytosol"/>
    <property type="evidence" value="ECO:0007669"/>
    <property type="project" value="TreeGrafter"/>
</dbReference>
<dbReference type="InterPro" id="IPR013749">
    <property type="entry name" value="PM/HMP-P_kinase-1"/>
</dbReference>
<evidence type="ECO:0000256" key="1">
    <source>
        <dbReference type="ARBA" id="ARBA00004948"/>
    </source>
</evidence>
<dbReference type="InterPro" id="IPR029056">
    <property type="entry name" value="Ribokinase-like"/>
</dbReference>
<gene>
    <name evidence="8" type="ORF">EKJ_26730</name>
</gene>
<dbReference type="Pfam" id="PF08543">
    <property type="entry name" value="Phos_pyr_kin"/>
    <property type="match status" value="1"/>
</dbReference>